<dbReference type="SFLD" id="SFLDS00003">
    <property type="entry name" value="Haloacid_Dehalogenase"/>
    <property type="match status" value="1"/>
</dbReference>
<sequence length="249" mass="27347">MSQEEIDLCVCALVNQPIACPFMDAILQIRGFLLDMDGLLLDTEKVSHRSWLEAEQETGFQMPAGFHGSLIGQSMVAIGTRLRQVMDPRCDVEAFLKVAERIYRSLLKDAPIPLKPGTVDFLEYLCQMNVPRCLATSTHRELCEQKLASTGLASLIPLRVCGDDVKHSKPAPDIYLEAASRIGEVPSSLLVLEDSENGIRAALSAGCQVAHIPDIGPVSLDWQVRTDCVFRSLDDVKAALERGEIQVLS</sequence>
<dbReference type="InterPro" id="IPR036412">
    <property type="entry name" value="HAD-like_sf"/>
</dbReference>
<dbReference type="InterPro" id="IPR023214">
    <property type="entry name" value="HAD_sf"/>
</dbReference>
<dbReference type="Pfam" id="PF13419">
    <property type="entry name" value="HAD_2"/>
    <property type="match status" value="1"/>
</dbReference>
<dbReference type="SUPFAM" id="SSF56784">
    <property type="entry name" value="HAD-like"/>
    <property type="match status" value="1"/>
</dbReference>
<organism evidence="1 2">
    <name type="scientific">Oceanipulchritudo coccoides</name>
    <dbReference type="NCBI Taxonomy" id="2706888"/>
    <lineage>
        <taxon>Bacteria</taxon>
        <taxon>Pseudomonadati</taxon>
        <taxon>Verrucomicrobiota</taxon>
        <taxon>Opitutia</taxon>
        <taxon>Puniceicoccales</taxon>
        <taxon>Oceanipulchritudinaceae</taxon>
        <taxon>Oceanipulchritudo</taxon>
    </lineage>
</organism>
<dbReference type="AlphaFoldDB" id="A0A6B2LZE3"/>
<evidence type="ECO:0000313" key="1">
    <source>
        <dbReference type="EMBL" id="NDV61314.1"/>
    </source>
</evidence>
<accession>A0A6B2LZE3</accession>
<dbReference type="InterPro" id="IPR006439">
    <property type="entry name" value="HAD-SF_hydro_IA"/>
</dbReference>
<evidence type="ECO:0000313" key="2">
    <source>
        <dbReference type="Proteomes" id="UP000478417"/>
    </source>
</evidence>
<dbReference type="InterPro" id="IPR041492">
    <property type="entry name" value="HAD_2"/>
</dbReference>
<dbReference type="PANTHER" id="PTHR18901">
    <property type="entry name" value="2-DEOXYGLUCOSE-6-PHOSPHATE PHOSPHATASE 2"/>
    <property type="match status" value="1"/>
</dbReference>
<dbReference type="EMBL" id="JAAGNX010000001">
    <property type="protein sequence ID" value="NDV61314.1"/>
    <property type="molecule type" value="Genomic_DNA"/>
</dbReference>
<dbReference type="NCBIfam" id="TIGR01509">
    <property type="entry name" value="HAD-SF-IA-v3"/>
    <property type="match status" value="1"/>
</dbReference>
<dbReference type="SFLD" id="SFLDG01129">
    <property type="entry name" value="C1.5:_HAD__Beta-PGM__Phosphata"/>
    <property type="match status" value="1"/>
</dbReference>
<proteinExistence type="predicted"/>
<protein>
    <submittedName>
        <fullName evidence="1">HAD family phosphatase</fullName>
    </submittedName>
</protein>
<name>A0A6B2LZE3_9BACT</name>
<gene>
    <name evidence="1" type="ORF">G0Q06_02485</name>
</gene>
<dbReference type="PANTHER" id="PTHR18901:SF38">
    <property type="entry name" value="PSEUDOURIDINE-5'-PHOSPHATASE"/>
    <property type="match status" value="1"/>
</dbReference>
<dbReference type="CDD" id="cd07505">
    <property type="entry name" value="HAD_BPGM-like"/>
    <property type="match status" value="1"/>
</dbReference>
<comment type="caution">
    <text evidence="1">The sequence shown here is derived from an EMBL/GenBank/DDBJ whole genome shotgun (WGS) entry which is preliminary data.</text>
</comment>
<dbReference type="RefSeq" id="WP_163962137.1">
    <property type="nucleotide sequence ID" value="NZ_JAAGNX010000001.1"/>
</dbReference>
<dbReference type="Proteomes" id="UP000478417">
    <property type="component" value="Unassembled WGS sequence"/>
</dbReference>
<dbReference type="InterPro" id="IPR023198">
    <property type="entry name" value="PGP-like_dom2"/>
</dbReference>
<keyword evidence="2" id="KW-1185">Reference proteome</keyword>
<dbReference type="Gene3D" id="3.40.50.1000">
    <property type="entry name" value="HAD superfamily/HAD-like"/>
    <property type="match status" value="1"/>
</dbReference>
<dbReference type="Gene3D" id="1.10.150.240">
    <property type="entry name" value="Putative phosphatase, domain 2"/>
    <property type="match status" value="1"/>
</dbReference>
<reference evidence="1 2" key="1">
    <citation type="submission" date="2020-02" db="EMBL/GenBank/DDBJ databases">
        <title>Albibacoteraceae fam. nov., the first described family within the subdivision 4 Verrucomicrobia.</title>
        <authorList>
            <person name="Xi F."/>
        </authorList>
    </citation>
    <scope>NUCLEOTIDE SEQUENCE [LARGE SCALE GENOMIC DNA]</scope>
    <source>
        <strain evidence="1 2">CK1056</strain>
    </source>
</reference>